<dbReference type="Pfam" id="PF25372">
    <property type="entry name" value="DUF7885"/>
    <property type="match status" value="2"/>
</dbReference>
<dbReference type="FunFam" id="3.80.10.10:FF:000451">
    <property type="entry name" value="EIN3-binding F-box protein 1"/>
    <property type="match status" value="1"/>
</dbReference>
<dbReference type="Pfam" id="PF12937">
    <property type="entry name" value="F-box-like"/>
    <property type="match status" value="1"/>
</dbReference>
<dbReference type="GO" id="GO:0009873">
    <property type="term" value="P:ethylene-activated signaling pathway"/>
    <property type="evidence" value="ECO:0007669"/>
    <property type="project" value="UniProtKB-KW"/>
</dbReference>
<feature type="compositionally biased region" description="Basic and acidic residues" evidence="6">
    <location>
        <begin position="150"/>
        <end position="169"/>
    </location>
</feature>
<evidence type="ECO:0000259" key="7">
    <source>
        <dbReference type="SMART" id="SM00256"/>
    </source>
</evidence>
<dbReference type="Gene3D" id="3.80.10.10">
    <property type="entry name" value="Ribonuclease Inhibitor"/>
    <property type="match status" value="4"/>
</dbReference>
<feature type="domain" description="F-box" evidence="7">
    <location>
        <begin position="91"/>
        <end position="132"/>
    </location>
</feature>
<gene>
    <name evidence="8" type="ORF">Sradi_6767500</name>
</gene>
<evidence type="ECO:0000256" key="2">
    <source>
        <dbReference type="ARBA" id="ARBA00004906"/>
    </source>
</evidence>
<evidence type="ECO:0000256" key="4">
    <source>
        <dbReference type="ARBA" id="ARBA00022786"/>
    </source>
</evidence>
<sequence length="691" mass="73785">MTYTRASNFVVPWRSVTSTCFQISDASFLILLTDVGKFCPGGFLPNPKDSSLFFPLGNHVDVYFLPRKRSRISAPFVVSGEQKQQPSIDVLPDECLFEVFRRLPGGQERSACACVSKRWLMLVSSIARDEICNSKTTQFVEPEIRSSPAEAHDTAKSKEKSDDMNGIKSEDDECQENDSHGYLSRCLDGKKATDVRLAAIAVGTASRGGLGKLSIRGSASTRGLTDLGLKAISRGCPSLRVLSLWNLSSIGDEGLCEIASGSRFLEKLDLCHCPAITDKGLIAIAMNCPNLMSVTVESCSNIGNESLKALGRYCPNLRCITVKNCPLVGDQGIAGLFSSAGHILEKAKLQALNISDVSLAVIGHYGSEMMDLALIGLQNVNERGFWVMGKGQGLQKLKSLSLTACPGISDLGLEAVGKGCPDLKLFAIRKCPRVSDSGLVSFTKAAGSLESLKLEECHRISQCGVFGILASCGGKLKALAIENCLGIQDLDFAFPVTSFCHSLRSLSIRNCPGFGDASLGMLARFCPKLTQLDFSGLQCISNAGILPLIQSSEAGLVKVNLSGSAKLTDNVVTAIAELHGETLELLNLDGCQYITDLSMLAIARNCSVLSELDVSQCGITDSGIAVLASAQQLSLQIFSLAGCSLVSDKSLPFLVLLGKTLVGLNIQHCRGISCGTVDLLVDQLWRCDILS</sequence>
<evidence type="ECO:0000256" key="3">
    <source>
        <dbReference type="ARBA" id="ARBA00022745"/>
    </source>
</evidence>
<name>A0AAW2JRG1_SESRA</name>
<dbReference type="SMART" id="SM00367">
    <property type="entry name" value="LRR_CC"/>
    <property type="match status" value="13"/>
</dbReference>
<evidence type="ECO:0000256" key="1">
    <source>
        <dbReference type="ARBA" id="ARBA00004123"/>
    </source>
</evidence>
<dbReference type="AlphaFoldDB" id="A0AAW2JRG1"/>
<dbReference type="InterPro" id="IPR001810">
    <property type="entry name" value="F-box_dom"/>
</dbReference>
<dbReference type="InterPro" id="IPR057207">
    <property type="entry name" value="FBXL15_LRR"/>
</dbReference>
<comment type="subcellular location">
    <subcellularLocation>
        <location evidence="1">Nucleus</location>
    </subcellularLocation>
</comment>
<dbReference type="InterPro" id="IPR032675">
    <property type="entry name" value="LRR_dom_sf"/>
</dbReference>
<dbReference type="SUPFAM" id="SSF52047">
    <property type="entry name" value="RNI-like"/>
    <property type="match status" value="2"/>
</dbReference>
<protein>
    <submittedName>
        <fullName evidence="8">EIN3-binding F-box protein 1</fullName>
    </submittedName>
</protein>
<reference evidence="8" key="2">
    <citation type="journal article" date="2024" name="Plant">
        <title>Genomic evolution and insights into agronomic trait innovations of Sesamum species.</title>
        <authorList>
            <person name="Miao H."/>
            <person name="Wang L."/>
            <person name="Qu L."/>
            <person name="Liu H."/>
            <person name="Sun Y."/>
            <person name="Le M."/>
            <person name="Wang Q."/>
            <person name="Wei S."/>
            <person name="Zheng Y."/>
            <person name="Lin W."/>
            <person name="Duan Y."/>
            <person name="Cao H."/>
            <person name="Xiong S."/>
            <person name="Wang X."/>
            <person name="Wei L."/>
            <person name="Li C."/>
            <person name="Ma Q."/>
            <person name="Ju M."/>
            <person name="Zhao R."/>
            <person name="Li G."/>
            <person name="Mu C."/>
            <person name="Tian Q."/>
            <person name="Mei H."/>
            <person name="Zhang T."/>
            <person name="Gao T."/>
            <person name="Zhang H."/>
        </authorList>
    </citation>
    <scope>NUCLEOTIDE SEQUENCE</scope>
    <source>
        <strain evidence="8">G02</strain>
    </source>
</reference>
<dbReference type="Gene3D" id="1.20.1280.50">
    <property type="match status" value="1"/>
</dbReference>
<dbReference type="FunFam" id="1.20.1280.50:FF:000077">
    <property type="entry name" value="EIN3-binding F-box protein 1"/>
    <property type="match status" value="1"/>
</dbReference>
<keyword evidence="3" id="KW-0936">Ethylene signaling pathway</keyword>
<dbReference type="FunFam" id="3.80.10.10:FF:000595">
    <property type="entry name" value="EIN3-binding F-box protein 1"/>
    <property type="match status" value="1"/>
</dbReference>
<keyword evidence="4" id="KW-0833">Ubl conjugation pathway</keyword>
<dbReference type="GO" id="GO:0005634">
    <property type="term" value="C:nucleus"/>
    <property type="evidence" value="ECO:0007669"/>
    <property type="project" value="UniProtKB-SubCell"/>
</dbReference>
<dbReference type="SMART" id="SM00256">
    <property type="entry name" value="FBOX"/>
    <property type="match status" value="1"/>
</dbReference>
<proteinExistence type="predicted"/>
<dbReference type="PANTHER" id="PTHR13318">
    <property type="entry name" value="PARTNER OF PAIRED, ISOFORM B-RELATED"/>
    <property type="match status" value="1"/>
</dbReference>
<comment type="caution">
    <text evidence="8">The sequence shown here is derived from an EMBL/GenBank/DDBJ whole genome shotgun (WGS) entry which is preliminary data.</text>
</comment>
<evidence type="ECO:0000313" key="8">
    <source>
        <dbReference type="EMBL" id="KAL0297154.1"/>
    </source>
</evidence>
<dbReference type="GO" id="GO:0019005">
    <property type="term" value="C:SCF ubiquitin ligase complex"/>
    <property type="evidence" value="ECO:0007669"/>
    <property type="project" value="TreeGrafter"/>
</dbReference>
<evidence type="ECO:0000256" key="5">
    <source>
        <dbReference type="ARBA" id="ARBA00023242"/>
    </source>
</evidence>
<evidence type="ECO:0000256" key="6">
    <source>
        <dbReference type="SAM" id="MobiDB-lite"/>
    </source>
</evidence>
<dbReference type="GO" id="GO:0031146">
    <property type="term" value="P:SCF-dependent proteasomal ubiquitin-dependent protein catabolic process"/>
    <property type="evidence" value="ECO:0007669"/>
    <property type="project" value="TreeGrafter"/>
</dbReference>
<feature type="region of interest" description="Disordered" evidence="6">
    <location>
        <begin position="143"/>
        <end position="178"/>
    </location>
</feature>
<dbReference type="FunFam" id="3.80.10.10:FF:000473">
    <property type="entry name" value="EIN3-binding F-box protein 1"/>
    <property type="match status" value="1"/>
</dbReference>
<dbReference type="PANTHER" id="PTHR13318:SF149">
    <property type="entry name" value="F-BOX DOMAIN-CONTAINING PROTEIN"/>
    <property type="match status" value="1"/>
</dbReference>
<reference evidence="8" key="1">
    <citation type="submission" date="2020-06" db="EMBL/GenBank/DDBJ databases">
        <authorList>
            <person name="Li T."/>
            <person name="Hu X."/>
            <person name="Zhang T."/>
            <person name="Song X."/>
            <person name="Zhang H."/>
            <person name="Dai N."/>
            <person name="Sheng W."/>
            <person name="Hou X."/>
            <person name="Wei L."/>
        </authorList>
    </citation>
    <scope>NUCLEOTIDE SEQUENCE</scope>
    <source>
        <strain evidence="8">G02</strain>
        <tissue evidence="8">Leaf</tissue>
    </source>
</reference>
<comment type="pathway">
    <text evidence="2">Protein modification; protein ubiquitination.</text>
</comment>
<dbReference type="CDD" id="cd22159">
    <property type="entry name" value="F-box_AtTIR1-like"/>
    <property type="match status" value="1"/>
</dbReference>
<dbReference type="InterPro" id="IPR036047">
    <property type="entry name" value="F-box-like_dom_sf"/>
</dbReference>
<keyword evidence="5" id="KW-0539">Nucleus</keyword>
<organism evidence="8">
    <name type="scientific">Sesamum radiatum</name>
    <name type="common">Black benniseed</name>
    <dbReference type="NCBI Taxonomy" id="300843"/>
    <lineage>
        <taxon>Eukaryota</taxon>
        <taxon>Viridiplantae</taxon>
        <taxon>Streptophyta</taxon>
        <taxon>Embryophyta</taxon>
        <taxon>Tracheophyta</taxon>
        <taxon>Spermatophyta</taxon>
        <taxon>Magnoliopsida</taxon>
        <taxon>eudicotyledons</taxon>
        <taxon>Gunneridae</taxon>
        <taxon>Pentapetalae</taxon>
        <taxon>asterids</taxon>
        <taxon>lamiids</taxon>
        <taxon>Lamiales</taxon>
        <taxon>Pedaliaceae</taxon>
        <taxon>Sesamum</taxon>
    </lineage>
</organism>
<dbReference type="GO" id="GO:0010105">
    <property type="term" value="P:negative regulation of ethylene-activated signaling pathway"/>
    <property type="evidence" value="ECO:0007669"/>
    <property type="project" value="UniProtKB-ARBA"/>
</dbReference>
<accession>A0AAW2JRG1</accession>
<dbReference type="SUPFAM" id="SSF81383">
    <property type="entry name" value="F-box domain"/>
    <property type="match status" value="1"/>
</dbReference>
<dbReference type="InterPro" id="IPR006553">
    <property type="entry name" value="Leu-rich_rpt_Cys-con_subtyp"/>
</dbReference>
<dbReference type="EMBL" id="JACGWJ010000032">
    <property type="protein sequence ID" value="KAL0297154.1"/>
    <property type="molecule type" value="Genomic_DNA"/>
</dbReference>